<keyword evidence="3" id="KW-1185">Reference proteome</keyword>
<sequence length="98" mass="10530">GRRSWGPRPRGVEGGARAPGCCSGGTKQRRPVCLAGCAGMRRRRGALLGKEHGRHRRRLGVTRSTKGRPWRVPGWRRASTGGDPLQIRGGLGLGKPCP</sequence>
<dbReference type="Gramene" id="TuG1812G0200002840.01.T01">
    <property type="protein sequence ID" value="TuG1812G0200002840.01.T01.cds340285"/>
    <property type="gene ID" value="TuG1812G0200002840.01"/>
</dbReference>
<reference evidence="2" key="2">
    <citation type="submission" date="2018-03" db="EMBL/GenBank/DDBJ databases">
        <title>The Triticum urartu genome reveals the dynamic nature of wheat genome evolution.</title>
        <authorList>
            <person name="Ling H."/>
            <person name="Ma B."/>
            <person name="Shi X."/>
            <person name="Liu H."/>
            <person name="Dong L."/>
            <person name="Sun H."/>
            <person name="Cao Y."/>
            <person name="Gao Q."/>
            <person name="Zheng S."/>
            <person name="Li Y."/>
            <person name="Yu Y."/>
            <person name="Du H."/>
            <person name="Qi M."/>
            <person name="Li Y."/>
            <person name="Yu H."/>
            <person name="Cui Y."/>
            <person name="Wang N."/>
            <person name="Chen C."/>
            <person name="Wu H."/>
            <person name="Zhao Y."/>
            <person name="Zhang J."/>
            <person name="Li Y."/>
            <person name="Zhou W."/>
            <person name="Zhang B."/>
            <person name="Hu W."/>
            <person name="Eijk M."/>
            <person name="Tang J."/>
            <person name="Witsenboer H."/>
            <person name="Zhao S."/>
            <person name="Li Z."/>
            <person name="Zhang A."/>
            <person name="Wang D."/>
            <person name="Liang C."/>
        </authorList>
    </citation>
    <scope>NUCLEOTIDE SEQUENCE [LARGE SCALE GENOMIC DNA]</scope>
    <source>
        <strain evidence="2">cv. G1812</strain>
    </source>
</reference>
<evidence type="ECO:0000256" key="1">
    <source>
        <dbReference type="SAM" id="MobiDB-lite"/>
    </source>
</evidence>
<proteinExistence type="predicted"/>
<reference evidence="2" key="3">
    <citation type="submission" date="2022-06" db="UniProtKB">
        <authorList>
            <consortium name="EnsemblPlants"/>
        </authorList>
    </citation>
    <scope>IDENTIFICATION</scope>
</reference>
<organism evidence="2 3">
    <name type="scientific">Triticum urartu</name>
    <name type="common">Red wild einkorn</name>
    <name type="synonym">Crithodium urartu</name>
    <dbReference type="NCBI Taxonomy" id="4572"/>
    <lineage>
        <taxon>Eukaryota</taxon>
        <taxon>Viridiplantae</taxon>
        <taxon>Streptophyta</taxon>
        <taxon>Embryophyta</taxon>
        <taxon>Tracheophyta</taxon>
        <taxon>Spermatophyta</taxon>
        <taxon>Magnoliopsida</taxon>
        <taxon>Liliopsida</taxon>
        <taxon>Poales</taxon>
        <taxon>Poaceae</taxon>
        <taxon>BOP clade</taxon>
        <taxon>Pooideae</taxon>
        <taxon>Triticodae</taxon>
        <taxon>Triticeae</taxon>
        <taxon>Triticinae</taxon>
        <taxon>Triticum</taxon>
    </lineage>
</organism>
<dbReference type="EnsemblPlants" id="TuG1812G0200002840.01.T01">
    <property type="protein sequence ID" value="TuG1812G0200002840.01.T01.cds340285"/>
    <property type="gene ID" value="TuG1812G0200002840.01"/>
</dbReference>
<evidence type="ECO:0000313" key="3">
    <source>
        <dbReference type="Proteomes" id="UP000015106"/>
    </source>
</evidence>
<feature type="region of interest" description="Disordered" evidence="1">
    <location>
        <begin position="1"/>
        <end position="27"/>
    </location>
</feature>
<name>A0A8R7PE55_TRIUA</name>
<dbReference type="Proteomes" id="UP000015106">
    <property type="component" value="Chromosome 2"/>
</dbReference>
<reference evidence="3" key="1">
    <citation type="journal article" date="2013" name="Nature">
        <title>Draft genome of the wheat A-genome progenitor Triticum urartu.</title>
        <authorList>
            <person name="Ling H.Q."/>
            <person name="Zhao S."/>
            <person name="Liu D."/>
            <person name="Wang J."/>
            <person name="Sun H."/>
            <person name="Zhang C."/>
            <person name="Fan H."/>
            <person name="Li D."/>
            <person name="Dong L."/>
            <person name="Tao Y."/>
            <person name="Gao C."/>
            <person name="Wu H."/>
            <person name="Li Y."/>
            <person name="Cui Y."/>
            <person name="Guo X."/>
            <person name="Zheng S."/>
            <person name="Wang B."/>
            <person name="Yu K."/>
            <person name="Liang Q."/>
            <person name="Yang W."/>
            <person name="Lou X."/>
            <person name="Chen J."/>
            <person name="Feng M."/>
            <person name="Jian J."/>
            <person name="Zhang X."/>
            <person name="Luo G."/>
            <person name="Jiang Y."/>
            <person name="Liu J."/>
            <person name="Wang Z."/>
            <person name="Sha Y."/>
            <person name="Zhang B."/>
            <person name="Wu H."/>
            <person name="Tang D."/>
            <person name="Shen Q."/>
            <person name="Xue P."/>
            <person name="Zou S."/>
            <person name="Wang X."/>
            <person name="Liu X."/>
            <person name="Wang F."/>
            <person name="Yang Y."/>
            <person name="An X."/>
            <person name="Dong Z."/>
            <person name="Zhang K."/>
            <person name="Zhang X."/>
            <person name="Luo M.C."/>
            <person name="Dvorak J."/>
            <person name="Tong Y."/>
            <person name="Wang J."/>
            <person name="Yang H."/>
            <person name="Li Z."/>
            <person name="Wang D."/>
            <person name="Zhang A."/>
            <person name="Wang J."/>
        </authorList>
    </citation>
    <scope>NUCLEOTIDE SEQUENCE</scope>
    <source>
        <strain evidence="3">cv. G1812</strain>
    </source>
</reference>
<evidence type="ECO:0000313" key="2">
    <source>
        <dbReference type="EnsemblPlants" id="TuG1812G0200002840.01.T01.cds340285"/>
    </source>
</evidence>
<protein>
    <submittedName>
        <fullName evidence="2">Uncharacterized protein</fullName>
    </submittedName>
</protein>
<feature type="compositionally biased region" description="Gly residues" evidence="1">
    <location>
        <begin position="89"/>
        <end position="98"/>
    </location>
</feature>
<accession>A0A8R7PE55</accession>
<feature type="region of interest" description="Disordered" evidence="1">
    <location>
        <begin position="63"/>
        <end position="98"/>
    </location>
</feature>
<dbReference type="AlphaFoldDB" id="A0A8R7PE55"/>